<evidence type="ECO:0000313" key="1">
    <source>
        <dbReference type="EMBL" id="JAH27768.1"/>
    </source>
</evidence>
<reference evidence="1" key="1">
    <citation type="submission" date="2014-11" db="EMBL/GenBank/DDBJ databases">
        <authorList>
            <person name="Amaro Gonzalez C."/>
        </authorList>
    </citation>
    <scope>NUCLEOTIDE SEQUENCE</scope>
</reference>
<dbReference type="EMBL" id="GBXM01080809">
    <property type="protein sequence ID" value="JAH27768.1"/>
    <property type="molecule type" value="Transcribed_RNA"/>
</dbReference>
<proteinExistence type="predicted"/>
<sequence>MLGFWRKSSRRIMCCLTLEIRFFFRSALSLLSSHDMLTK</sequence>
<name>A0A0E9RHG1_ANGAN</name>
<reference evidence="1" key="2">
    <citation type="journal article" date="2015" name="Fish Shellfish Immunol.">
        <title>Early steps in the European eel (Anguilla anguilla)-Vibrio vulnificus interaction in the gills: Role of the RtxA13 toxin.</title>
        <authorList>
            <person name="Callol A."/>
            <person name="Pajuelo D."/>
            <person name="Ebbesson L."/>
            <person name="Teles M."/>
            <person name="MacKenzie S."/>
            <person name="Amaro C."/>
        </authorList>
    </citation>
    <scope>NUCLEOTIDE SEQUENCE</scope>
</reference>
<accession>A0A0E9RHG1</accession>
<dbReference type="AlphaFoldDB" id="A0A0E9RHG1"/>
<protein>
    <submittedName>
        <fullName evidence="1">Uncharacterized protein</fullName>
    </submittedName>
</protein>
<organism evidence="1">
    <name type="scientific">Anguilla anguilla</name>
    <name type="common">European freshwater eel</name>
    <name type="synonym">Muraena anguilla</name>
    <dbReference type="NCBI Taxonomy" id="7936"/>
    <lineage>
        <taxon>Eukaryota</taxon>
        <taxon>Metazoa</taxon>
        <taxon>Chordata</taxon>
        <taxon>Craniata</taxon>
        <taxon>Vertebrata</taxon>
        <taxon>Euteleostomi</taxon>
        <taxon>Actinopterygii</taxon>
        <taxon>Neopterygii</taxon>
        <taxon>Teleostei</taxon>
        <taxon>Anguilliformes</taxon>
        <taxon>Anguillidae</taxon>
        <taxon>Anguilla</taxon>
    </lineage>
</organism>